<dbReference type="Pfam" id="PF13516">
    <property type="entry name" value="LRR_6"/>
    <property type="match status" value="2"/>
</dbReference>
<feature type="region of interest" description="Disordered" evidence="2">
    <location>
        <begin position="70"/>
        <end position="108"/>
    </location>
</feature>
<dbReference type="AlphaFoldDB" id="A0A9W7EGG5"/>
<protein>
    <submittedName>
        <fullName evidence="3">Uncharacterized protein</fullName>
    </submittedName>
</protein>
<feature type="region of interest" description="Disordered" evidence="2">
    <location>
        <begin position="830"/>
        <end position="851"/>
    </location>
</feature>
<dbReference type="SMART" id="SM00368">
    <property type="entry name" value="LRR_RI"/>
    <property type="match status" value="2"/>
</dbReference>
<organism evidence="3 4">
    <name type="scientific">Triparma retinervis</name>
    <dbReference type="NCBI Taxonomy" id="2557542"/>
    <lineage>
        <taxon>Eukaryota</taxon>
        <taxon>Sar</taxon>
        <taxon>Stramenopiles</taxon>
        <taxon>Ochrophyta</taxon>
        <taxon>Bolidophyceae</taxon>
        <taxon>Parmales</taxon>
        <taxon>Triparmaceae</taxon>
        <taxon>Triparma</taxon>
    </lineage>
</organism>
<dbReference type="InterPro" id="IPR001611">
    <property type="entry name" value="Leu-rich_rpt"/>
</dbReference>
<feature type="compositionally biased region" description="Acidic residues" evidence="2">
    <location>
        <begin position="668"/>
        <end position="688"/>
    </location>
</feature>
<keyword evidence="1" id="KW-0677">Repeat</keyword>
<keyword evidence="4" id="KW-1185">Reference proteome</keyword>
<dbReference type="Gene3D" id="3.80.10.10">
    <property type="entry name" value="Ribonuclease Inhibitor"/>
    <property type="match status" value="2"/>
</dbReference>
<feature type="region of interest" description="Disordered" evidence="2">
    <location>
        <begin position="1"/>
        <end position="24"/>
    </location>
</feature>
<name>A0A9W7EGG5_9STRA</name>
<sequence>MPAKSSTPRSMPKLKTPAYPYNLSDANDRSAVARIDKDSDPLLDSIKHLVDKQNRLITYERIERERAVREMREQNDSLREQLRQVGGGEEEDGEGVGSDDIKTLSPSSLVNLDRSSTSMNRESLQYLIRQLADIPEVRTVNLSSNHLTDECSQEFADLVTLDRKGAENPKEQVGFTGIDISFNDLGPKAAEKVMKFGVQSKWLSYLNLEGNIDIAVENNMGAFMADNIKAGAGSGGGVARKGARAKSAKTSKSRSVVPTSSRAAQQRKLSNFRCTLFDYKLTITDQNAVIGANPKKGKGRKAAAPKRGAKGRKGAVVAGNNPMNALAFVRSLFNAPAVGGTTKKKGARARPPPRGGARKGKKKGDAAGSTNAVLAELFQYITEEKAETFESAFPPTLAGHALDAQIPSHEMKDTLMCHAVRHNKLDHIKVLLALNASPTAPNGAGSSPIKMAKFLGLDHIECMLREAASKHDPNKEDIMVPAATTPPPPPPPIQHLGLVHAKLSKDTITVLSQNLQGMLSLDITGAFAGAYGAQIFARALSTKPSTLLSLNLSQNSIGCAGAECISEMLSFNDTLTNINLSSNDIGDGGARFITQAIKTNKTLKIISVGDNPISGTSVNRMLKAARNCENLESVRGTDMLLAPVKLRSMVENNAEGKRGSGGNGGVAADEEDRGDGDSDDDDDEDEGMEEVCHDITRESGSLIAAQNGGGEWDCLKVEGIPFNQTTKVEFNFRLAKDGTGIPKPVKSYTLLVCRKRFGLPWVATTKIECKKKGGEREANELQVFKRNSLEFSSLAGDTISLWCRVEPVGKGNNKPCVRGWKVGDNAAAEGRGTRGKGFKEGGGGGASVAWM</sequence>
<gene>
    <name evidence="3" type="ORF">TrRE_jg2309</name>
</gene>
<dbReference type="PANTHER" id="PTHR24111">
    <property type="entry name" value="LEUCINE-RICH REPEAT-CONTAINING PROTEIN 34"/>
    <property type="match status" value="1"/>
</dbReference>
<feature type="region of interest" description="Disordered" evidence="2">
    <location>
        <begin position="292"/>
        <end position="316"/>
    </location>
</feature>
<feature type="region of interest" description="Disordered" evidence="2">
    <location>
        <begin position="339"/>
        <end position="368"/>
    </location>
</feature>
<dbReference type="EMBL" id="BRXZ01001641">
    <property type="protein sequence ID" value="GMH75763.1"/>
    <property type="molecule type" value="Genomic_DNA"/>
</dbReference>
<comment type="caution">
    <text evidence="3">The sequence shown here is derived from an EMBL/GenBank/DDBJ whole genome shotgun (WGS) entry which is preliminary data.</text>
</comment>
<dbReference type="SUPFAM" id="SSF48403">
    <property type="entry name" value="Ankyrin repeat"/>
    <property type="match status" value="1"/>
</dbReference>
<accession>A0A9W7EGG5</accession>
<evidence type="ECO:0000256" key="2">
    <source>
        <dbReference type="SAM" id="MobiDB-lite"/>
    </source>
</evidence>
<feature type="region of interest" description="Disordered" evidence="2">
    <location>
        <begin position="652"/>
        <end position="688"/>
    </location>
</feature>
<dbReference type="Proteomes" id="UP001165082">
    <property type="component" value="Unassembled WGS sequence"/>
</dbReference>
<dbReference type="InterPro" id="IPR032675">
    <property type="entry name" value="LRR_dom_sf"/>
</dbReference>
<proteinExistence type="predicted"/>
<feature type="compositionally biased region" description="Basic residues" evidence="2">
    <location>
        <begin position="241"/>
        <end position="252"/>
    </location>
</feature>
<dbReference type="InterPro" id="IPR052201">
    <property type="entry name" value="LRR-containing_regulator"/>
</dbReference>
<dbReference type="Gene3D" id="1.25.40.20">
    <property type="entry name" value="Ankyrin repeat-containing domain"/>
    <property type="match status" value="1"/>
</dbReference>
<evidence type="ECO:0000313" key="4">
    <source>
        <dbReference type="Proteomes" id="UP001165082"/>
    </source>
</evidence>
<feature type="compositionally biased region" description="Gly residues" evidence="2">
    <location>
        <begin position="840"/>
        <end position="851"/>
    </location>
</feature>
<dbReference type="SUPFAM" id="SSF52047">
    <property type="entry name" value="RNI-like"/>
    <property type="match status" value="2"/>
</dbReference>
<dbReference type="PANTHER" id="PTHR24111:SF0">
    <property type="entry name" value="LEUCINE-RICH REPEAT-CONTAINING PROTEIN"/>
    <property type="match status" value="1"/>
</dbReference>
<reference evidence="3" key="1">
    <citation type="submission" date="2022-07" db="EMBL/GenBank/DDBJ databases">
        <title>Genome analysis of Parmales, a sister group of diatoms, reveals the evolutionary specialization of diatoms from phago-mixotrophs to photoautotrophs.</title>
        <authorList>
            <person name="Ban H."/>
            <person name="Sato S."/>
            <person name="Yoshikawa S."/>
            <person name="Kazumasa Y."/>
            <person name="Nakamura Y."/>
            <person name="Ichinomiya M."/>
            <person name="Saitoh K."/>
            <person name="Sato N."/>
            <person name="Blanc-Mathieu R."/>
            <person name="Endo H."/>
            <person name="Kuwata A."/>
            <person name="Ogata H."/>
        </authorList>
    </citation>
    <scope>NUCLEOTIDE SEQUENCE</scope>
</reference>
<feature type="compositionally biased region" description="Basic residues" evidence="2">
    <location>
        <begin position="295"/>
        <end position="313"/>
    </location>
</feature>
<evidence type="ECO:0000256" key="1">
    <source>
        <dbReference type="ARBA" id="ARBA00022737"/>
    </source>
</evidence>
<dbReference type="InterPro" id="IPR036770">
    <property type="entry name" value="Ankyrin_rpt-contain_sf"/>
</dbReference>
<feature type="compositionally biased region" description="Basic and acidic residues" evidence="2">
    <location>
        <begin position="70"/>
        <end position="82"/>
    </location>
</feature>
<feature type="region of interest" description="Disordered" evidence="2">
    <location>
        <begin position="235"/>
        <end position="264"/>
    </location>
</feature>
<evidence type="ECO:0000313" key="3">
    <source>
        <dbReference type="EMBL" id="GMH75763.1"/>
    </source>
</evidence>
<dbReference type="OrthoDB" id="188902at2759"/>